<accession>A0ABZ1TU80</accession>
<gene>
    <name evidence="3" type="ORF">OHA16_02430</name>
</gene>
<evidence type="ECO:0000313" key="3">
    <source>
        <dbReference type="EMBL" id="WUQ81930.1"/>
    </source>
</evidence>
<dbReference type="Proteomes" id="UP001432222">
    <property type="component" value="Chromosome"/>
</dbReference>
<keyword evidence="2" id="KW-0472">Membrane</keyword>
<feature type="region of interest" description="Disordered" evidence="1">
    <location>
        <begin position="279"/>
        <end position="306"/>
    </location>
</feature>
<feature type="transmembrane region" description="Helical" evidence="2">
    <location>
        <begin position="114"/>
        <end position="134"/>
    </location>
</feature>
<organism evidence="3 4">
    <name type="scientific">Kitasatospora purpeofusca</name>
    <dbReference type="NCBI Taxonomy" id="67352"/>
    <lineage>
        <taxon>Bacteria</taxon>
        <taxon>Bacillati</taxon>
        <taxon>Actinomycetota</taxon>
        <taxon>Actinomycetes</taxon>
        <taxon>Kitasatosporales</taxon>
        <taxon>Streptomycetaceae</taxon>
        <taxon>Kitasatospora</taxon>
    </lineage>
</organism>
<name>A0ABZ1TU80_9ACTN</name>
<dbReference type="EMBL" id="CP108110">
    <property type="protein sequence ID" value="WUQ81930.1"/>
    <property type="molecule type" value="Genomic_DNA"/>
</dbReference>
<evidence type="ECO:0000256" key="2">
    <source>
        <dbReference type="SAM" id="Phobius"/>
    </source>
</evidence>
<feature type="transmembrane region" description="Helical" evidence="2">
    <location>
        <begin position="57"/>
        <end position="74"/>
    </location>
</feature>
<keyword evidence="2" id="KW-1133">Transmembrane helix</keyword>
<keyword evidence="4" id="KW-1185">Reference proteome</keyword>
<reference evidence="3" key="1">
    <citation type="submission" date="2022-10" db="EMBL/GenBank/DDBJ databases">
        <title>The complete genomes of actinobacterial strains from the NBC collection.</title>
        <authorList>
            <person name="Joergensen T.S."/>
            <person name="Alvarez Arevalo M."/>
            <person name="Sterndorff E.B."/>
            <person name="Faurdal D."/>
            <person name="Vuksanovic O."/>
            <person name="Mourched A.-S."/>
            <person name="Charusanti P."/>
            <person name="Shaw S."/>
            <person name="Blin K."/>
            <person name="Weber T."/>
        </authorList>
    </citation>
    <scope>NUCLEOTIDE SEQUENCE</scope>
    <source>
        <strain evidence="3">NBC_00222</strain>
    </source>
</reference>
<feature type="compositionally biased region" description="Acidic residues" evidence="1">
    <location>
        <begin position="289"/>
        <end position="298"/>
    </location>
</feature>
<feature type="transmembrane region" description="Helical" evidence="2">
    <location>
        <begin position="25"/>
        <end position="51"/>
    </location>
</feature>
<protein>
    <submittedName>
        <fullName evidence="3">Uncharacterized protein</fullName>
    </submittedName>
</protein>
<sequence length="526" mass="56212">MNEYLDPPTALPPPQGGTGRRSTGWTFGTGCAVALASAWSLGTLLVVPWYPAPRWEVLLSFAVTVLLGLAWLLASRLAPALGLAEPAPPRPRPSPAELRGLAARTARRSRRSVLTGWVMVLPAIWTVPVVFLTAHQPLERDLIARHAALVAAGARWTDNTVALSTAEAAGRPREHGRMIAVHPAGQPEMSLAVENERGKLDRLVAGDNLRILRDPEHPGLGMFPEPLLPLVHPGRPFANRGFLIVLGAMLVIWWLLLIGVLGRRALLPTRWLRVEQYPLTADPPSAGPDDPDVSDGPEDADRPPTDWRRVRVHGTVLRWRFRTGDSEDSDVTTRAGLRLDPEAADPSPEPVPASLAFQDYADRFADSEVTGRTAVRLAGAAGWLGRQNRGTGGGFAVLVLDNGETRWGFDHPVAGAGAEASTSGPADTRPGSGADTGAPTAPLRLPPLMQVFGLDERLGMSALGLYPMGAIWLNSTGVLRRFSGGGVSVVEVVVAVAWTATGFGVATLVERRRARQQSAPKDSPTS</sequence>
<feature type="transmembrane region" description="Helical" evidence="2">
    <location>
        <begin position="242"/>
        <end position="262"/>
    </location>
</feature>
<evidence type="ECO:0000256" key="1">
    <source>
        <dbReference type="SAM" id="MobiDB-lite"/>
    </source>
</evidence>
<dbReference type="RefSeq" id="WP_328953004.1">
    <property type="nucleotide sequence ID" value="NZ_CP108110.1"/>
</dbReference>
<feature type="region of interest" description="Disordered" evidence="1">
    <location>
        <begin position="414"/>
        <end position="442"/>
    </location>
</feature>
<feature type="transmembrane region" description="Helical" evidence="2">
    <location>
        <begin position="458"/>
        <end position="475"/>
    </location>
</feature>
<keyword evidence="2" id="KW-0812">Transmembrane</keyword>
<proteinExistence type="predicted"/>
<feature type="region of interest" description="Disordered" evidence="1">
    <location>
        <begin position="1"/>
        <end position="23"/>
    </location>
</feature>
<evidence type="ECO:0000313" key="4">
    <source>
        <dbReference type="Proteomes" id="UP001432222"/>
    </source>
</evidence>
<feature type="transmembrane region" description="Helical" evidence="2">
    <location>
        <begin position="487"/>
        <end position="509"/>
    </location>
</feature>